<dbReference type="CDD" id="cd16148">
    <property type="entry name" value="sulfatase_like"/>
    <property type="match status" value="1"/>
</dbReference>
<dbReference type="InterPro" id="IPR000917">
    <property type="entry name" value="Sulfatase_N"/>
</dbReference>
<keyword evidence="2" id="KW-0378">Hydrolase</keyword>
<accession>A0A1H6DZU0</accession>
<gene>
    <name evidence="4" type="ORF">SAMN05216223_122104</name>
</gene>
<keyword evidence="5" id="KW-1185">Reference proteome</keyword>
<dbReference type="GO" id="GO:0046872">
    <property type="term" value="F:metal ion binding"/>
    <property type="evidence" value="ECO:0007669"/>
    <property type="project" value="UniProtKB-KW"/>
</dbReference>
<organism evidence="4 5">
    <name type="scientific">Actinacidiphila yanglinensis</name>
    <dbReference type="NCBI Taxonomy" id="310779"/>
    <lineage>
        <taxon>Bacteria</taxon>
        <taxon>Bacillati</taxon>
        <taxon>Actinomycetota</taxon>
        <taxon>Actinomycetes</taxon>
        <taxon>Kitasatosporales</taxon>
        <taxon>Streptomycetaceae</taxon>
        <taxon>Actinacidiphila</taxon>
    </lineage>
</organism>
<evidence type="ECO:0000313" key="5">
    <source>
        <dbReference type="Proteomes" id="UP000236754"/>
    </source>
</evidence>
<dbReference type="Gene3D" id="3.40.720.10">
    <property type="entry name" value="Alkaline Phosphatase, subunit A"/>
    <property type="match status" value="1"/>
</dbReference>
<protein>
    <submittedName>
        <fullName evidence="4">Arylsulfatase A</fullName>
    </submittedName>
</protein>
<sequence>MRAIMLMFDTLNRRFLPPYGARGVHAPNFERLSGLTAVFDRAYAGSMPCMPARREIHTGRHNFLHRSWGPLEPFDHSVPEILSRAGVHTHLVTDHQHYWEDGGATFHNRYDSYEFFRGQEGDKWKGQVADPPMPPVLGRRPDRMRRQDWINRQYMATEDRHPQTLTVDAGLEFVAVNAAADSWFLQIECFDPHEPFFTYDEHRSHYVRDLAADSADGVPRADWPEYRRVTEDPAQADRVRAEYLALLTMCDASLGRVLDAMDEHRLWDDTLLMVCTDHGLLLGEHGWWGKNVQPWYDENIHTPLFVWDPRSRVRGERRSSLVQTVDFGPTLLDFFGVPAPGPMAGAPLAATVARDAPVREAGLFGSFGGHVNVTDGRYVYMRAPLRESNDPLYEYTLMPTHMASRFAPEELADAELVPPLPFTRNAPVLRVPGRPWGNPHAFGTLLFDLESDPEQRHPLLSDALELRMAGLMVELMRSADAPESQFERLGLPATGPVTEHHLLARAQFALVLASGRELPPRSAFRPAAQGVPGVTTPLGELLADGDCRAAVLRHLPLVANPEFARRVADQSPYDLAARTPGVSAAALEALEAELAVPSAGTRSAGPQG</sequence>
<evidence type="ECO:0000256" key="2">
    <source>
        <dbReference type="ARBA" id="ARBA00022801"/>
    </source>
</evidence>
<dbReference type="RefSeq" id="WP_103890017.1">
    <property type="nucleotide sequence ID" value="NZ_FNVU01000022.1"/>
</dbReference>
<dbReference type="PANTHER" id="PTHR45953">
    <property type="entry name" value="IDURONATE 2-SULFATASE"/>
    <property type="match status" value="1"/>
</dbReference>
<proteinExistence type="predicted"/>
<feature type="domain" description="Sulfatase N-terminal" evidence="3">
    <location>
        <begin position="5"/>
        <end position="337"/>
    </location>
</feature>
<keyword evidence="1" id="KW-0479">Metal-binding</keyword>
<dbReference type="GO" id="GO:0008484">
    <property type="term" value="F:sulfuric ester hydrolase activity"/>
    <property type="evidence" value="ECO:0007669"/>
    <property type="project" value="TreeGrafter"/>
</dbReference>
<dbReference type="PANTHER" id="PTHR45953:SF1">
    <property type="entry name" value="IDURONATE 2-SULFATASE"/>
    <property type="match status" value="1"/>
</dbReference>
<dbReference type="Pfam" id="PF00884">
    <property type="entry name" value="Sulfatase"/>
    <property type="match status" value="1"/>
</dbReference>
<evidence type="ECO:0000256" key="1">
    <source>
        <dbReference type="ARBA" id="ARBA00022723"/>
    </source>
</evidence>
<dbReference type="EMBL" id="FNVU01000022">
    <property type="protein sequence ID" value="SEG90852.1"/>
    <property type="molecule type" value="Genomic_DNA"/>
</dbReference>
<dbReference type="GO" id="GO:0005737">
    <property type="term" value="C:cytoplasm"/>
    <property type="evidence" value="ECO:0007669"/>
    <property type="project" value="TreeGrafter"/>
</dbReference>
<dbReference type="Proteomes" id="UP000236754">
    <property type="component" value="Unassembled WGS sequence"/>
</dbReference>
<dbReference type="SUPFAM" id="SSF53649">
    <property type="entry name" value="Alkaline phosphatase-like"/>
    <property type="match status" value="1"/>
</dbReference>
<dbReference type="AlphaFoldDB" id="A0A1H6DZU0"/>
<name>A0A1H6DZU0_9ACTN</name>
<dbReference type="InterPro" id="IPR017850">
    <property type="entry name" value="Alkaline_phosphatase_core_sf"/>
</dbReference>
<dbReference type="OrthoDB" id="9777306at2"/>
<evidence type="ECO:0000259" key="3">
    <source>
        <dbReference type="Pfam" id="PF00884"/>
    </source>
</evidence>
<evidence type="ECO:0000313" key="4">
    <source>
        <dbReference type="EMBL" id="SEG90852.1"/>
    </source>
</evidence>
<reference evidence="4 5" key="1">
    <citation type="submission" date="2016-10" db="EMBL/GenBank/DDBJ databases">
        <authorList>
            <person name="de Groot N.N."/>
        </authorList>
    </citation>
    <scope>NUCLEOTIDE SEQUENCE [LARGE SCALE GENOMIC DNA]</scope>
    <source>
        <strain evidence="4 5">CGMCC 4.2023</strain>
    </source>
</reference>